<feature type="compositionally biased region" description="Polar residues" evidence="1">
    <location>
        <begin position="101"/>
        <end position="112"/>
    </location>
</feature>
<dbReference type="EMBL" id="BN001305">
    <property type="protein sequence ID" value="CBF82117.1"/>
    <property type="molecule type" value="Genomic_DNA"/>
</dbReference>
<evidence type="ECO:0000313" key="3">
    <source>
        <dbReference type="Proteomes" id="UP000000560"/>
    </source>
</evidence>
<reference evidence="3" key="1">
    <citation type="journal article" date="2005" name="Nature">
        <title>Sequencing of Aspergillus nidulans and comparative analysis with A. fumigatus and A. oryzae.</title>
        <authorList>
            <person name="Galagan J.E."/>
            <person name="Calvo S.E."/>
            <person name="Cuomo C."/>
            <person name="Ma L.J."/>
            <person name="Wortman J.R."/>
            <person name="Batzoglou S."/>
            <person name="Lee S.I."/>
            <person name="Basturkmen M."/>
            <person name="Spevak C.C."/>
            <person name="Clutterbuck J."/>
            <person name="Kapitonov V."/>
            <person name="Jurka J."/>
            <person name="Scazzocchio C."/>
            <person name="Farman M."/>
            <person name="Butler J."/>
            <person name="Purcell S."/>
            <person name="Harris S."/>
            <person name="Braus G.H."/>
            <person name="Draht O."/>
            <person name="Busch S."/>
            <person name="D'Enfert C."/>
            <person name="Bouchier C."/>
            <person name="Goldman G.H."/>
            <person name="Bell-Pedersen D."/>
            <person name="Griffiths-Jones S."/>
            <person name="Doonan J.H."/>
            <person name="Yu J."/>
            <person name="Vienken K."/>
            <person name="Pain A."/>
            <person name="Freitag M."/>
            <person name="Selker E.U."/>
            <person name="Archer D.B."/>
            <person name="Penalva M.A."/>
            <person name="Oakley B.R."/>
            <person name="Momany M."/>
            <person name="Tanaka T."/>
            <person name="Kumagai T."/>
            <person name="Asai K."/>
            <person name="Machida M."/>
            <person name="Nierman W.C."/>
            <person name="Denning D.W."/>
            <person name="Caddick M."/>
            <person name="Hynes M."/>
            <person name="Paoletti M."/>
            <person name="Fischer R."/>
            <person name="Miller B."/>
            <person name="Dyer P."/>
            <person name="Sachs M.S."/>
            <person name="Osmani S.A."/>
            <person name="Birren B.W."/>
        </authorList>
    </citation>
    <scope>NUCLEOTIDE SEQUENCE [LARGE SCALE GENOMIC DNA]</scope>
    <source>
        <strain evidence="3">FGSC A4 / ATCC 38163 / CBS 112.46 / NRRL 194 / M139</strain>
    </source>
</reference>
<dbReference type="Proteomes" id="UP000000560">
    <property type="component" value="Chromosome V"/>
</dbReference>
<dbReference type="GeneID" id="2871603"/>
<dbReference type="RefSeq" id="XP_662917.1">
    <property type="nucleotide sequence ID" value="XM_657825.1"/>
</dbReference>
<proteinExistence type="predicted"/>
<protein>
    <submittedName>
        <fullName evidence="2">Uncharacterized protein</fullName>
    </submittedName>
</protein>
<dbReference type="KEGG" id="ani:ANIA_05313"/>
<feature type="compositionally biased region" description="Basic and acidic residues" evidence="1">
    <location>
        <begin position="121"/>
        <end position="136"/>
    </location>
</feature>
<reference evidence="3" key="2">
    <citation type="journal article" date="2009" name="Fungal Genet. Biol.">
        <title>The 2008 update of the Aspergillus nidulans genome annotation: a community effort.</title>
        <authorList>
            <person name="Wortman J.R."/>
            <person name="Gilsenan J.M."/>
            <person name="Joardar V."/>
            <person name="Deegan J."/>
            <person name="Clutterbuck J."/>
            <person name="Andersen M.R."/>
            <person name="Archer D."/>
            <person name="Bencina M."/>
            <person name="Braus G."/>
            <person name="Coutinho P."/>
            <person name="von Dohren H."/>
            <person name="Doonan J."/>
            <person name="Driessen A.J."/>
            <person name="Durek P."/>
            <person name="Espeso E."/>
            <person name="Fekete E."/>
            <person name="Flipphi M."/>
            <person name="Estrada C.G."/>
            <person name="Geysens S."/>
            <person name="Goldman G."/>
            <person name="de Groot P.W."/>
            <person name="Hansen K."/>
            <person name="Harris S.D."/>
            <person name="Heinekamp T."/>
            <person name="Helmstaedt K."/>
            <person name="Henrissat B."/>
            <person name="Hofmann G."/>
            <person name="Homan T."/>
            <person name="Horio T."/>
            <person name="Horiuchi H."/>
            <person name="James S."/>
            <person name="Jones M."/>
            <person name="Karaffa L."/>
            <person name="Karanyi Z."/>
            <person name="Kato M."/>
            <person name="Keller N."/>
            <person name="Kelly D.E."/>
            <person name="Kiel J.A."/>
            <person name="Kim J.M."/>
            <person name="van der Klei I.J."/>
            <person name="Klis F.M."/>
            <person name="Kovalchuk A."/>
            <person name="Krasevec N."/>
            <person name="Kubicek C.P."/>
            <person name="Liu B."/>
            <person name="Maccabe A."/>
            <person name="Meyer V."/>
            <person name="Mirabito P."/>
            <person name="Miskei M."/>
            <person name="Mos M."/>
            <person name="Mullins J."/>
            <person name="Nelson D.R."/>
            <person name="Nielsen J."/>
            <person name="Oakley B.R."/>
            <person name="Osmani S.A."/>
            <person name="Pakula T."/>
            <person name="Paszewski A."/>
            <person name="Paulsen I."/>
            <person name="Pilsyk S."/>
            <person name="Pocsi I."/>
            <person name="Punt P.J."/>
            <person name="Ram A.F."/>
            <person name="Ren Q."/>
            <person name="Robellet X."/>
            <person name="Robson G."/>
            <person name="Seiboth B."/>
            <person name="van Solingen P."/>
            <person name="Specht T."/>
            <person name="Sun J."/>
            <person name="Taheri-Talesh N."/>
            <person name="Takeshita N."/>
            <person name="Ussery D."/>
            <person name="vanKuyk P.A."/>
            <person name="Visser H."/>
            <person name="van de Vondervoort P.J."/>
            <person name="de Vries R.P."/>
            <person name="Walton J."/>
            <person name="Xiang X."/>
            <person name="Xiong Y."/>
            <person name="Zeng A.P."/>
            <person name="Brandt B.W."/>
            <person name="Cornell M.J."/>
            <person name="van den Hondel C.A."/>
            <person name="Visser J."/>
            <person name="Oliver S.G."/>
            <person name="Turner G."/>
        </authorList>
    </citation>
    <scope>GENOME REANNOTATION</scope>
    <source>
        <strain evidence="3">FGSC A4 / ATCC 38163 / CBS 112.46 / NRRL 194 / M139</strain>
    </source>
</reference>
<dbReference type="VEuPathDB" id="FungiDB:AN5313"/>
<organism evidence="2 3">
    <name type="scientific">Emericella nidulans (strain FGSC A4 / ATCC 38163 / CBS 112.46 / NRRL 194 / M139)</name>
    <name type="common">Aspergillus nidulans</name>
    <dbReference type="NCBI Taxonomy" id="227321"/>
    <lineage>
        <taxon>Eukaryota</taxon>
        <taxon>Fungi</taxon>
        <taxon>Dikarya</taxon>
        <taxon>Ascomycota</taxon>
        <taxon>Pezizomycotina</taxon>
        <taxon>Eurotiomycetes</taxon>
        <taxon>Eurotiomycetidae</taxon>
        <taxon>Eurotiales</taxon>
        <taxon>Aspergillaceae</taxon>
        <taxon>Aspergillus</taxon>
        <taxon>Aspergillus subgen. Nidulantes</taxon>
    </lineage>
</organism>
<dbReference type="HOGENOM" id="CLU_1875408_0_0_1"/>
<keyword evidence="3" id="KW-1185">Reference proteome</keyword>
<feature type="region of interest" description="Disordered" evidence="1">
    <location>
        <begin position="91"/>
        <end position="136"/>
    </location>
</feature>
<name>Q5B2B7_EMENI</name>
<evidence type="ECO:0000313" key="2">
    <source>
        <dbReference type="EMBL" id="CBF82117.1"/>
    </source>
</evidence>
<dbReference type="InParanoid" id="Q5B2B7"/>
<accession>Q5B2B7</accession>
<accession>C8VGW4</accession>
<feature type="region of interest" description="Disordered" evidence="1">
    <location>
        <begin position="1"/>
        <end position="23"/>
    </location>
</feature>
<sequence>MSITYIASHEQFQRQPSAQPEDDMVNTQLSSESFRIIEMQTLVNLLELSHGPALHSGNPGTCKELVQENTGPLAAPEQTEIGEQSLVQPVPEYRTIMDPSASLSQAQDNNLSRDAGNSDIELGRQNDMEETLRQEL</sequence>
<dbReference type="AlphaFoldDB" id="Q5B2B7"/>
<gene>
    <name evidence="2" type="ORF">ANIA_05313</name>
</gene>
<evidence type="ECO:0000256" key="1">
    <source>
        <dbReference type="SAM" id="MobiDB-lite"/>
    </source>
</evidence>